<dbReference type="SUPFAM" id="SSF52058">
    <property type="entry name" value="L domain-like"/>
    <property type="match status" value="1"/>
</dbReference>
<keyword evidence="2" id="KW-0677">Repeat</keyword>
<dbReference type="SMART" id="SM00364">
    <property type="entry name" value="LRR_BAC"/>
    <property type="match status" value="12"/>
</dbReference>
<organism evidence="4 5">
    <name type="scientific">Durusdinium trenchii</name>
    <dbReference type="NCBI Taxonomy" id="1381693"/>
    <lineage>
        <taxon>Eukaryota</taxon>
        <taxon>Sar</taxon>
        <taxon>Alveolata</taxon>
        <taxon>Dinophyceae</taxon>
        <taxon>Suessiales</taxon>
        <taxon>Symbiodiniaceae</taxon>
        <taxon>Durusdinium</taxon>
    </lineage>
</organism>
<keyword evidence="1" id="KW-0433">Leucine-rich repeat</keyword>
<name>A0ABP0JMQ5_9DINO</name>
<dbReference type="Gene3D" id="3.80.10.10">
    <property type="entry name" value="Ribonuclease Inhibitor"/>
    <property type="match status" value="3"/>
</dbReference>
<proteinExistence type="predicted"/>
<dbReference type="PANTHER" id="PTHR48051:SF1">
    <property type="entry name" value="RAS SUPPRESSOR PROTEIN 1"/>
    <property type="match status" value="1"/>
</dbReference>
<dbReference type="InterPro" id="IPR032675">
    <property type="entry name" value="LRR_dom_sf"/>
</dbReference>
<gene>
    <name evidence="4" type="ORF">CCMP2556_LOCUS12190</name>
</gene>
<dbReference type="SMART" id="SM00369">
    <property type="entry name" value="LRR_TYP"/>
    <property type="match status" value="14"/>
</dbReference>
<evidence type="ECO:0000313" key="5">
    <source>
        <dbReference type="Proteomes" id="UP001642484"/>
    </source>
</evidence>
<evidence type="ECO:0000313" key="4">
    <source>
        <dbReference type="EMBL" id="CAK9015692.1"/>
    </source>
</evidence>
<protein>
    <recommendedName>
        <fullName evidence="3">Disease resistance R13L4/SHOC-2-like LRR domain-containing protein</fullName>
    </recommendedName>
</protein>
<dbReference type="PANTHER" id="PTHR48051">
    <property type="match status" value="1"/>
</dbReference>
<dbReference type="PROSITE" id="PS51450">
    <property type="entry name" value="LRR"/>
    <property type="match status" value="2"/>
</dbReference>
<dbReference type="Pfam" id="PF13855">
    <property type="entry name" value="LRR_8"/>
    <property type="match status" value="3"/>
</dbReference>
<dbReference type="EMBL" id="CAXAMN010005891">
    <property type="protein sequence ID" value="CAK9015692.1"/>
    <property type="molecule type" value="Genomic_DNA"/>
</dbReference>
<sequence length="512" mass="57216">MGEPPTFCLLSGESVSIDPRLLDGRVASARSQLAAALQLPLNRLDLVVDEQVVLKDDDPIPDTLGGKVIQVCIQPDPLQGTLPDLLGCAWSELEILKEVDLQETGLEVLPDVFGEKLPRLRTLRLSQNRLQLLPRSFGELRKLQALQAEGNLLSQLPDFSRMSSLMDLQLEENQLEALPESIGSLSALQRLSLDFNRLRKLPEAFGQLRSLQKLRLVHNELERLPQSFGGLIALKDLWLTGNQLQTLPDTFGGLTKLQQLRLGRNRLRELPESFGQLCSLKLLALEENHLETLPSSVQQLTSLQVLNLDGNHFEEFPDCLGIKSLQKLWIGQNALWKLPEHCLYRMHALKELSLKSNKLRELPQSLGLLCSLEVLYLQDNELEGLPASLEELKQLRMLWLEDNRLSSLPWTCTQPTSLPALQLVKLQKAVPYDAAPRLLETLEQPLLRRALQMEIDQVPVLRLGGASPSRRGTGGGLCGCLRARISGLRGEVMYGATDVHGTFCTFLFFASQ</sequence>
<feature type="domain" description="Disease resistance R13L4/SHOC-2-like LRR" evidence="3">
    <location>
        <begin position="157"/>
        <end position="261"/>
    </location>
</feature>
<dbReference type="InterPro" id="IPR050216">
    <property type="entry name" value="LRR_domain-containing"/>
</dbReference>
<comment type="caution">
    <text evidence="4">The sequence shown here is derived from an EMBL/GenBank/DDBJ whole genome shotgun (WGS) entry which is preliminary data.</text>
</comment>
<evidence type="ECO:0000256" key="1">
    <source>
        <dbReference type="ARBA" id="ARBA00022614"/>
    </source>
</evidence>
<keyword evidence="5" id="KW-1185">Reference proteome</keyword>
<evidence type="ECO:0000259" key="3">
    <source>
        <dbReference type="Pfam" id="PF23598"/>
    </source>
</evidence>
<reference evidence="4 5" key="1">
    <citation type="submission" date="2024-02" db="EMBL/GenBank/DDBJ databases">
        <authorList>
            <person name="Chen Y."/>
            <person name="Shah S."/>
            <person name="Dougan E. K."/>
            <person name="Thang M."/>
            <person name="Chan C."/>
        </authorList>
    </citation>
    <scope>NUCLEOTIDE SEQUENCE [LARGE SCALE GENOMIC DNA]</scope>
</reference>
<dbReference type="InterPro" id="IPR001611">
    <property type="entry name" value="Leu-rich_rpt"/>
</dbReference>
<dbReference type="Pfam" id="PF23598">
    <property type="entry name" value="LRR_14"/>
    <property type="match status" value="1"/>
</dbReference>
<dbReference type="Proteomes" id="UP001642484">
    <property type="component" value="Unassembled WGS sequence"/>
</dbReference>
<dbReference type="InterPro" id="IPR003591">
    <property type="entry name" value="Leu-rich_rpt_typical-subtyp"/>
</dbReference>
<accession>A0ABP0JMQ5</accession>
<dbReference type="InterPro" id="IPR055414">
    <property type="entry name" value="LRR_R13L4/SHOC2-like"/>
</dbReference>
<evidence type="ECO:0000256" key="2">
    <source>
        <dbReference type="ARBA" id="ARBA00022737"/>
    </source>
</evidence>